<feature type="compositionally biased region" description="Basic and acidic residues" evidence="1">
    <location>
        <begin position="403"/>
        <end position="418"/>
    </location>
</feature>
<feature type="compositionally biased region" description="Basic and acidic residues" evidence="1">
    <location>
        <begin position="70"/>
        <end position="79"/>
    </location>
</feature>
<feature type="region of interest" description="Disordered" evidence="1">
    <location>
        <begin position="122"/>
        <end position="178"/>
    </location>
</feature>
<gene>
    <name evidence="2" type="ORF">GUJ93_ZPchr0005g14688</name>
</gene>
<sequence length="451" mass="48081">MATPSGAASGVSLMGTQFPRGTSTDPKEEFRLVQICGLNIIVQSGGGRRWRRFPRREGSPVVGGPPLRNPRADLEKEAPGGKLSWKAKKPPSERGGGGWEPASIRINLIILILSDYKSGGGRRWRRLPRREGSPVVGGPPLRNPRADLEKEAPGGKVDTRATPEGIMATPSGAASGVSLMGTQFPRGTSTDPKEEFCLVQICGLNIIVQSGGGRRWRRFPRREGSPVVGGPPLRNPRADLEKEAPGGKLSWKAKKPPSERGGGWEPASIRINLIILILSDYKSGGGRRWRRLPRREGSPVVGGPPLRNPRADLEKEAPGGKVDTRATPEGIMATPSGAASGVSLMGTQFPRGTSTDPKEEFCLVQICGLNIIVQSGGGRRWRRFPRREGSPVVGGPPLWNPRADLEKEAPGGKVDTRATPEGMMATPSGAASGVTLMGTQFPRGTSTDPKA</sequence>
<evidence type="ECO:0000313" key="2">
    <source>
        <dbReference type="EMBL" id="KAG8069399.1"/>
    </source>
</evidence>
<feature type="compositionally biased region" description="Basic and acidic residues" evidence="1">
    <location>
        <begin position="144"/>
        <end position="161"/>
    </location>
</feature>
<feature type="region of interest" description="Disordered" evidence="1">
    <location>
        <begin position="1"/>
        <end position="25"/>
    </location>
</feature>
<reference evidence="2" key="1">
    <citation type="journal article" date="2021" name="bioRxiv">
        <title>Whole Genome Assembly and Annotation of Northern Wild Rice, Zizania palustris L., Supports a Whole Genome Duplication in the Zizania Genus.</title>
        <authorList>
            <person name="Haas M."/>
            <person name="Kono T."/>
            <person name="Macchietto M."/>
            <person name="Millas R."/>
            <person name="McGilp L."/>
            <person name="Shao M."/>
            <person name="Duquette J."/>
            <person name="Hirsch C.N."/>
            <person name="Kimball J."/>
        </authorList>
    </citation>
    <scope>NUCLEOTIDE SEQUENCE</scope>
    <source>
        <tissue evidence="2">Fresh leaf tissue</tissue>
    </source>
</reference>
<evidence type="ECO:0000256" key="1">
    <source>
        <dbReference type="SAM" id="MobiDB-lite"/>
    </source>
</evidence>
<dbReference type="Proteomes" id="UP000729402">
    <property type="component" value="Unassembled WGS sequence"/>
</dbReference>
<keyword evidence="3" id="KW-1185">Reference proteome</keyword>
<comment type="caution">
    <text evidence="2">The sequence shown here is derived from an EMBL/GenBank/DDBJ whole genome shotgun (WGS) entry which is preliminary data.</text>
</comment>
<feature type="compositionally biased region" description="Polar residues" evidence="1">
    <location>
        <begin position="442"/>
        <end position="451"/>
    </location>
</feature>
<dbReference type="AlphaFoldDB" id="A0A8J5T5Q2"/>
<feature type="compositionally biased region" description="Basic and acidic residues" evidence="1">
    <location>
        <begin position="236"/>
        <end position="245"/>
    </location>
</feature>
<organism evidence="2 3">
    <name type="scientific">Zizania palustris</name>
    <name type="common">Northern wild rice</name>
    <dbReference type="NCBI Taxonomy" id="103762"/>
    <lineage>
        <taxon>Eukaryota</taxon>
        <taxon>Viridiplantae</taxon>
        <taxon>Streptophyta</taxon>
        <taxon>Embryophyta</taxon>
        <taxon>Tracheophyta</taxon>
        <taxon>Spermatophyta</taxon>
        <taxon>Magnoliopsida</taxon>
        <taxon>Liliopsida</taxon>
        <taxon>Poales</taxon>
        <taxon>Poaceae</taxon>
        <taxon>BOP clade</taxon>
        <taxon>Oryzoideae</taxon>
        <taxon>Oryzeae</taxon>
        <taxon>Zizaniinae</taxon>
        <taxon>Zizania</taxon>
    </lineage>
</organism>
<proteinExistence type="predicted"/>
<feature type="region of interest" description="Disordered" evidence="1">
    <location>
        <begin position="287"/>
        <end position="343"/>
    </location>
</feature>
<evidence type="ECO:0000313" key="3">
    <source>
        <dbReference type="Proteomes" id="UP000729402"/>
    </source>
</evidence>
<reference evidence="2" key="2">
    <citation type="submission" date="2021-02" db="EMBL/GenBank/DDBJ databases">
        <authorList>
            <person name="Kimball J.A."/>
            <person name="Haas M.W."/>
            <person name="Macchietto M."/>
            <person name="Kono T."/>
            <person name="Duquette J."/>
            <person name="Shao M."/>
        </authorList>
    </citation>
    <scope>NUCLEOTIDE SEQUENCE</scope>
    <source>
        <tissue evidence="2">Fresh leaf tissue</tissue>
    </source>
</reference>
<protein>
    <submittedName>
        <fullName evidence="2">Uncharacterized protein</fullName>
    </submittedName>
</protein>
<dbReference type="EMBL" id="JAAALK010000284">
    <property type="protein sequence ID" value="KAG8069399.1"/>
    <property type="molecule type" value="Genomic_DNA"/>
</dbReference>
<feature type="region of interest" description="Disordered" evidence="1">
    <location>
        <begin position="50"/>
        <end position="99"/>
    </location>
</feature>
<feature type="region of interest" description="Disordered" evidence="1">
    <location>
        <begin position="387"/>
        <end position="451"/>
    </location>
</feature>
<feature type="compositionally biased region" description="Basic and acidic residues" evidence="1">
    <location>
        <begin position="309"/>
        <end position="326"/>
    </location>
</feature>
<accession>A0A8J5T5Q2</accession>
<name>A0A8J5T5Q2_ZIZPA</name>
<feature type="region of interest" description="Disordered" evidence="1">
    <location>
        <begin position="217"/>
        <end position="263"/>
    </location>
</feature>